<proteinExistence type="predicted"/>
<evidence type="ECO:0000313" key="2">
    <source>
        <dbReference type="Proteomes" id="UP000597853"/>
    </source>
</evidence>
<keyword evidence="2" id="KW-1185">Reference proteome</keyword>
<gene>
    <name evidence="1" type="ORF">GCM10010285_64330</name>
</gene>
<evidence type="ECO:0008006" key="3">
    <source>
        <dbReference type="Google" id="ProtNLM"/>
    </source>
</evidence>
<organism evidence="1 2">
    <name type="scientific">Streptomyces pseudogriseolus</name>
    <name type="common">Streptomyces gancidicus</name>
    <name type="synonym">Streptomyces rubiginosus</name>
    <dbReference type="NCBI Taxonomy" id="36817"/>
    <lineage>
        <taxon>Bacteria</taxon>
        <taxon>Bacillati</taxon>
        <taxon>Actinomycetota</taxon>
        <taxon>Actinomycetes</taxon>
        <taxon>Kitasatosporales</taxon>
        <taxon>Streptomycetaceae</taxon>
        <taxon>Streptomyces</taxon>
        <taxon>Streptomyces pseudogriseolus group</taxon>
    </lineage>
</organism>
<name>A0ABQ2TR38_STREZ</name>
<dbReference type="EMBL" id="BMTX01000040">
    <property type="protein sequence ID" value="GGS77115.1"/>
    <property type="molecule type" value="Genomic_DNA"/>
</dbReference>
<comment type="caution">
    <text evidence="1">The sequence shown here is derived from an EMBL/GenBank/DDBJ whole genome shotgun (WGS) entry which is preliminary data.</text>
</comment>
<sequence>MRLLSVFLRVWSCVRWCVASRGSGGPVWWAGGMGRCGGPVAVGGARRAGMPPGRRGGRPGGIRVRGPGGAYLVATMTPCGVQPGKGMRLTVLNPASRRHRSCVAQE</sequence>
<dbReference type="Proteomes" id="UP000597853">
    <property type="component" value="Unassembled WGS sequence"/>
</dbReference>
<protein>
    <recommendedName>
        <fullName evidence="3">Secreted protein</fullName>
    </recommendedName>
</protein>
<reference evidence="2" key="1">
    <citation type="journal article" date="2019" name="Int. J. Syst. Evol. Microbiol.">
        <title>The Global Catalogue of Microorganisms (GCM) 10K type strain sequencing project: providing services to taxonomists for standard genome sequencing and annotation.</title>
        <authorList>
            <consortium name="The Broad Institute Genomics Platform"/>
            <consortium name="The Broad Institute Genome Sequencing Center for Infectious Disease"/>
            <person name="Wu L."/>
            <person name="Ma J."/>
        </authorList>
    </citation>
    <scope>NUCLEOTIDE SEQUENCE [LARGE SCALE GENOMIC DNA]</scope>
    <source>
        <strain evidence="2">JCM 4416</strain>
    </source>
</reference>
<evidence type="ECO:0000313" key="1">
    <source>
        <dbReference type="EMBL" id="GGS77115.1"/>
    </source>
</evidence>
<accession>A0ABQ2TR38</accession>